<reference evidence="10 11" key="1">
    <citation type="submission" date="2019-04" db="EMBL/GenBank/DDBJ databases">
        <title>Chitiniphilus eburnea sp. nov., a novel chitinolytic bacterium isolated from aquaculture sludge.</title>
        <authorList>
            <person name="Sheng M."/>
        </authorList>
    </citation>
    <scope>NUCLEOTIDE SEQUENCE [LARGE SCALE GENOMIC DNA]</scope>
    <source>
        <strain evidence="10 11">HX-2-15</strain>
    </source>
</reference>
<dbReference type="Pfam" id="PF00069">
    <property type="entry name" value="Pkinase"/>
    <property type="match status" value="1"/>
</dbReference>
<protein>
    <recommendedName>
        <fullName evidence="1">non-specific serine/threonine protein kinase</fullName>
        <ecNumber evidence="1">2.7.11.1</ecNumber>
    </recommendedName>
</protein>
<feature type="region of interest" description="Disordered" evidence="8">
    <location>
        <begin position="288"/>
        <end position="313"/>
    </location>
</feature>
<organism evidence="10 11">
    <name type="scientific">Chitiniphilus eburneus</name>
    <dbReference type="NCBI Taxonomy" id="2571148"/>
    <lineage>
        <taxon>Bacteria</taxon>
        <taxon>Pseudomonadati</taxon>
        <taxon>Pseudomonadota</taxon>
        <taxon>Betaproteobacteria</taxon>
        <taxon>Neisseriales</taxon>
        <taxon>Chitinibacteraceae</taxon>
        <taxon>Chitiniphilus</taxon>
    </lineage>
</organism>
<evidence type="ECO:0000313" key="11">
    <source>
        <dbReference type="Proteomes" id="UP000310016"/>
    </source>
</evidence>
<dbReference type="PANTHER" id="PTHR43289">
    <property type="entry name" value="MITOGEN-ACTIVATED PROTEIN KINASE KINASE KINASE 20-RELATED"/>
    <property type="match status" value="1"/>
</dbReference>
<dbReference type="PROSITE" id="PS00107">
    <property type="entry name" value="PROTEIN_KINASE_ATP"/>
    <property type="match status" value="1"/>
</dbReference>
<feature type="domain" description="Protein kinase" evidence="9">
    <location>
        <begin position="29"/>
        <end position="288"/>
    </location>
</feature>
<proteinExistence type="predicted"/>
<keyword evidence="11" id="KW-1185">Reference proteome</keyword>
<feature type="binding site" evidence="7">
    <location>
        <position position="58"/>
    </location>
    <ligand>
        <name>ATP</name>
        <dbReference type="ChEBI" id="CHEBI:30616"/>
    </ligand>
</feature>
<keyword evidence="6 7" id="KW-0067">ATP-binding</keyword>
<dbReference type="PROSITE" id="PS00108">
    <property type="entry name" value="PROTEIN_KINASE_ST"/>
    <property type="match status" value="1"/>
</dbReference>
<comment type="caution">
    <text evidence="10">The sequence shown here is derived from an EMBL/GenBank/DDBJ whole genome shotgun (WGS) entry which is preliminary data.</text>
</comment>
<name>A0A4U0PF05_9NEIS</name>
<dbReference type="CDD" id="cd14014">
    <property type="entry name" value="STKc_PknB_like"/>
    <property type="match status" value="1"/>
</dbReference>
<evidence type="ECO:0000256" key="7">
    <source>
        <dbReference type="PROSITE-ProRule" id="PRU10141"/>
    </source>
</evidence>
<dbReference type="SMART" id="SM00220">
    <property type="entry name" value="S_TKc"/>
    <property type="match status" value="1"/>
</dbReference>
<feature type="compositionally biased region" description="Polar residues" evidence="8">
    <location>
        <begin position="293"/>
        <end position="302"/>
    </location>
</feature>
<dbReference type="Proteomes" id="UP000310016">
    <property type="component" value="Unassembled WGS sequence"/>
</dbReference>
<dbReference type="AlphaFoldDB" id="A0A4U0PF05"/>
<dbReference type="InterPro" id="IPR017441">
    <property type="entry name" value="Protein_kinase_ATP_BS"/>
</dbReference>
<keyword evidence="2 10" id="KW-0723">Serine/threonine-protein kinase</keyword>
<dbReference type="InterPro" id="IPR011009">
    <property type="entry name" value="Kinase-like_dom_sf"/>
</dbReference>
<dbReference type="FunFam" id="1.10.510.10:FF:000021">
    <property type="entry name" value="Serine/threonine protein kinase"/>
    <property type="match status" value="1"/>
</dbReference>
<feature type="region of interest" description="Disordered" evidence="8">
    <location>
        <begin position="532"/>
        <end position="551"/>
    </location>
</feature>
<evidence type="ECO:0000313" key="10">
    <source>
        <dbReference type="EMBL" id="TJZ65622.1"/>
    </source>
</evidence>
<dbReference type="OrthoDB" id="9801841at2"/>
<dbReference type="GO" id="GO:0004674">
    <property type="term" value="F:protein serine/threonine kinase activity"/>
    <property type="evidence" value="ECO:0007669"/>
    <property type="project" value="UniProtKB-KW"/>
</dbReference>
<evidence type="ECO:0000256" key="8">
    <source>
        <dbReference type="SAM" id="MobiDB-lite"/>
    </source>
</evidence>
<dbReference type="InterPro" id="IPR000719">
    <property type="entry name" value="Prot_kinase_dom"/>
</dbReference>
<dbReference type="PROSITE" id="PS50011">
    <property type="entry name" value="PROTEIN_KINASE_DOM"/>
    <property type="match status" value="1"/>
</dbReference>
<dbReference type="Gene3D" id="3.30.200.20">
    <property type="entry name" value="Phosphorylase Kinase, domain 1"/>
    <property type="match status" value="1"/>
</dbReference>
<dbReference type="SUPFAM" id="SSF56112">
    <property type="entry name" value="Protein kinase-like (PK-like)"/>
    <property type="match status" value="1"/>
</dbReference>
<evidence type="ECO:0000256" key="2">
    <source>
        <dbReference type="ARBA" id="ARBA00022527"/>
    </source>
</evidence>
<gene>
    <name evidence="10" type="ORF">FAZ21_17975</name>
</gene>
<evidence type="ECO:0000256" key="4">
    <source>
        <dbReference type="ARBA" id="ARBA00022741"/>
    </source>
</evidence>
<dbReference type="InterPro" id="IPR008271">
    <property type="entry name" value="Ser/Thr_kinase_AS"/>
</dbReference>
<evidence type="ECO:0000259" key="9">
    <source>
        <dbReference type="PROSITE" id="PS50011"/>
    </source>
</evidence>
<dbReference type="PANTHER" id="PTHR43289:SF6">
    <property type="entry name" value="SERINE_THREONINE-PROTEIN KINASE NEKL-3"/>
    <property type="match status" value="1"/>
</dbReference>
<evidence type="ECO:0000256" key="5">
    <source>
        <dbReference type="ARBA" id="ARBA00022777"/>
    </source>
</evidence>
<dbReference type="Gene3D" id="1.10.510.10">
    <property type="entry name" value="Transferase(Phosphotransferase) domain 1"/>
    <property type="match status" value="1"/>
</dbReference>
<evidence type="ECO:0000256" key="6">
    <source>
        <dbReference type="ARBA" id="ARBA00022840"/>
    </source>
</evidence>
<dbReference type="EMBL" id="SUMF01000036">
    <property type="protein sequence ID" value="TJZ65622.1"/>
    <property type="molecule type" value="Genomic_DNA"/>
</dbReference>
<keyword evidence="4 7" id="KW-0547">Nucleotide-binding</keyword>
<dbReference type="EC" id="2.7.11.1" evidence="1"/>
<sequence>MPTQSVTMQHPDCKKPYKSSMSTVQIAHYQLLERLGKGAMGVVYRARDLRLERDVALKVLDVGDLGETQAIDYSTRLLQEARSAARLNHPGIITIYDCGTWEGQPYLAMELLEGRSLKTLLDQQGTLSVKQVASLAKQMFDALEHAHAAQVVHRDIKPANLMLMANGRLKIMDFGIAQQPTSELTQAGTLVGSPRYMAPEQISGQKQDGRADLFSVGIVLYEALTGHPPFVGEQPISIAYNILHTAPTDPRTLRPDTPDWLAELILKCLAKQREDRYPDAHAARNALLLGSRSARQTGSDATTRPRRRPSQTEPAIRNVDAHGGAALGNLLWQDSSVLPQRLYQSALQLIQRARQQLAALSASLRPAWQRYRHLAPRWQIVIGAGVAALAVAIVLTLSQPVPEPVVEVERSPHPPAPAPTTQQRPAEPLPVVKLSPWSEDSSEPTAELIEPETQVAQPPRASNAATAQDHKTLPTIAIRPTTPQKRQETAPQPILAEPQPAPPPPVPEAAKQEASNNPKSFREEIGSAFDCLRGKVTCPPGDPKLNERPGP</sequence>
<keyword evidence="5 10" id="KW-0418">Kinase</keyword>
<accession>A0A4U0PF05</accession>
<evidence type="ECO:0000256" key="1">
    <source>
        <dbReference type="ARBA" id="ARBA00012513"/>
    </source>
</evidence>
<dbReference type="GO" id="GO:0005524">
    <property type="term" value="F:ATP binding"/>
    <property type="evidence" value="ECO:0007669"/>
    <property type="project" value="UniProtKB-UniRule"/>
</dbReference>
<evidence type="ECO:0000256" key="3">
    <source>
        <dbReference type="ARBA" id="ARBA00022679"/>
    </source>
</evidence>
<keyword evidence="3" id="KW-0808">Transferase</keyword>
<feature type="region of interest" description="Disordered" evidence="8">
    <location>
        <begin position="406"/>
        <end position="523"/>
    </location>
</feature>